<evidence type="ECO:0000313" key="2">
    <source>
        <dbReference type="EMBL" id="WPA97809.1"/>
    </source>
</evidence>
<reference evidence="2 4" key="2">
    <citation type="submission" date="2023-09" db="EMBL/GenBank/DDBJ databases">
        <title>Complete-Gapless Cercospora beticola genome.</title>
        <authorList>
            <person name="Wyatt N.A."/>
            <person name="Spanner R.E."/>
            <person name="Bolton M.D."/>
        </authorList>
    </citation>
    <scope>NUCLEOTIDE SEQUENCE [LARGE SCALE GENOMIC DNA]</scope>
    <source>
        <strain evidence="2">Cb09-40</strain>
    </source>
</reference>
<name>A0A2G5GRR3_CERBT</name>
<organism evidence="1 3">
    <name type="scientific">Cercospora beticola</name>
    <name type="common">Sugarbeet leaf spot fungus</name>
    <dbReference type="NCBI Taxonomy" id="122368"/>
    <lineage>
        <taxon>Eukaryota</taxon>
        <taxon>Fungi</taxon>
        <taxon>Dikarya</taxon>
        <taxon>Ascomycota</taxon>
        <taxon>Pezizomycotina</taxon>
        <taxon>Dothideomycetes</taxon>
        <taxon>Dothideomycetidae</taxon>
        <taxon>Mycosphaerellales</taxon>
        <taxon>Mycosphaerellaceae</taxon>
        <taxon>Cercospora</taxon>
    </lineage>
</organism>
<evidence type="ECO:0000313" key="4">
    <source>
        <dbReference type="Proteomes" id="UP001302367"/>
    </source>
</evidence>
<dbReference type="EMBL" id="CP134185">
    <property type="protein sequence ID" value="WPA97809.1"/>
    <property type="molecule type" value="Genomic_DNA"/>
</dbReference>
<dbReference type="EMBL" id="LKMD01000201">
    <property type="protein sequence ID" value="PIA82979.1"/>
    <property type="molecule type" value="Genomic_DNA"/>
</dbReference>
<dbReference type="OrthoDB" id="2322999at2759"/>
<dbReference type="Proteomes" id="UP000230605">
    <property type="component" value="Unassembled WGS sequence"/>
</dbReference>
<dbReference type="AlphaFoldDB" id="A0A2G5GRR3"/>
<evidence type="ECO:0000313" key="3">
    <source>
        <dbReference type="Proteomes" id="UP000230605"/>
    </source>
</evidence>
<keyword evidence="4" id="KW-1185">Reference proteome</keyword>
<sequence>MAAACIVSPSHGKLEQALKLTDLGAVGKLYNTLVDDYDQPPVQGNIIAQLASIFVRNNAHKVFGIHLIHGHFQVPDENVLLGSTFNNPSIRWAKTVAIDSVDTSTVHGHVFVVAENGLLPYELEDGALPDLSSVHEGFLSEFISYIIKHKLQSLLGLQVLGCGESPMIELILDQGTVMLESSQSHGVQSTRITGWRFESVDGRPRVCAANETHSKMTSGSHKVFNAGKPLPKLENVEDLKNALLDVGVLKTG</sequence>
<gene>
    <name evidence="1" type="ORF">CB0940_12197</name>
    <name evidence="2" type="ORF">RHO25_002420</name>
</gene>
<accession>A0A2G5GRR3</accession>
<evidence type="ECO:0000313" key="1">
    <source>
        <dbReference type="EMBL" id="PIA82979.1"/>
    </source>
</evidence>
<dbReference type="Proteomes" id="UP001302367">
    <property type="component" value="Chromosome 2"/>
</dbReference>
<proteinExistence type="predicted"/>
<protein>
    <submittedName>
        <fullName evidence="1">Uncharacterized protein</fullName>
    </submittedName>
</protein>
<reference evidence="1 3" key="1">
    <citation type="submission" date="2015-10" db="EMBL/GenBank/DDBJ databases">
        <title>The cercosporin biosynthetic gene cluster was horizontally transferred to several fungal lineages and shown to be expanded in Cercospora beticola based on microsynteny with recipient genomes.</title>
        <authorList>
            <person name="De Jonge R."/>
            <person name="Ebert M.K."/>
            <person name="Suttle J.C."/>
            <person name="Jurick Ii W.M."/>
            <person name="Secor G.A."/>
            <person name="Thomma B.P."/>
            <person name="Van De Peer Y."/>
            <person name="Bolton M.D."/>
        </authorList>
    </citation>
    <scope>NUCLEOTIDE SEQUENCE [LARGE SCALE GENOMIC DNA]</scope>
    <source>
        <strain evidence="1 3">09-40</strain>
    </source>
</reference>